<evidence type="ECO:0000313" key="2">
    <source>
        <dbReference type="Proteomes" id="UP001529510"/>
    </source>
</evidence>
<organism evidence="1 2">
    <name type="scientific">Cirrhinus mrigala</name>
    <name type="common">Mrigala</name>
    <dbReference type="NCBI Taxonomy" id="683832"/>
    <lineage>
        <taxon>Eukaryota</taxon>
        <taxon>Metazoa</taxon>
        <taxon>Chordata</taxon>
        <taxon>Craniata</taxon>
        <taxon>Vertebrata</taxon>
        <taxon>Euteleostomi</taxon>
        <taxon>Actinopterygii</taxon>
        <taxon>Neopterygii</taxon>
        <taxon>Teleostei</taxon>
        <taxon>Ostariophysi</taxon>
        <taxon>Cypriniformes</taxon>
        <taxon>Cyprinidae</taxon>
        <taxon>Labeoninae</taxon>
        <taxon>Labeonini</taxon>
        <taxon>Cirrhinus</taxon>
    </lineage>
</organism>
<comment type="caution">
    <text evidence="1">The sequence shown here is derived from an EMBL/GenBank/DDBJ whole genome shotgun (WGS) entry which is preliminary data.</text>
</comment>
<accession>A0ABD0PH07</accession>
<feature type="non-terminal residue" evidence="1">
    <location>
        <position position="52"/>
    </location>
</feature>
<dbReference type="Proteomes" id="UP001529510">
    <property type="component" value="Unassembled WGS sequence"/>
</dbReference>
<gene>
    <name evidence="1" type="ORF">M9458_033659</name>
</gene>
<proteinExistence type="predicted"/>
<name>A0ABD0PH07_CIRMR</name>
<reference evidence="1 2" key="1">
    <citation type="submission" date="2024-05" db="EMBL/GenBank/DDBJ databases">
        <title>Genome sequencing and assembly of Indian major carp, Cirrhinus mrigala (Hamilton, 1822).</title>
        <authorList>
            <person name="Mohindra V."/>
            <person name="Chowdhury L.M."/>
            <person name="Lal K."/>
            <person name="Jena J.K."/>
        </authorList>
    </citation>
    <scope>NUCLEOTIDE SEQUENCE [LARGE SCALE GENOMIC DNA]</scope>
    <source>
        <strain evidence="1">CM1030</strain>
        <tissue evidence="1">Blood</tissue>
    </source>
</reference>
<keyword evidence="2" id="KW-1185">Reference proteome</keyword>
<dbReference type="EMBL" id="JAMKFB020000016">
    <property type="protein sequence ID" value="KAL0173348.1"/>
    <property type="molecule type" value="Genomic_DNA"/>
</dbReference>
<evidence type="ECO:0000313" key="1">
    <source>
        <dbReference type="EMBL" id="KAL0173348.1"/>
    </source>
</evidence>
<sequence>MRAHHSRLRRRDRCAPAVFLSSVLETDERPLTLKCVRTQSQIHPWRSSFQAE</sequence>
<dbReference type="AlphaFoldDB" id="A0ABD0PH07"/>
<protein>
    <submittedName>
        <fullName evidence="1">Uncharacterized protein</fullName>
    </submittedName>
</protein>